<feature type="region of interest" description="Disordered" evidence="1">
    <location>
        <begin position="484"/>
        <end position="513"/>
    </location>
</feature>
<feature type="compositionally biased region" description="Polar residues" evidence="1">
    <location>
        <begin position="486"/>
        <end position="506"/>
    </location>
</feature>
<evidence type="ECO:0000313" key="3">
    <source>
        <dbReference type="Proteomes" id="UP001190700"/>
    </source>
</evidence>
<feature type="compositionally biased region" description="Low complexity" evidence="1">
    <location>
        <begin position="355"/>
        <end position="364"/>
    </location>
</feature>
<feature type="region of interest" description="Disordered" evidence="1">
    <location>
        <begin position="566"/>
        <end position="594"/>
    </location>
</feature>
<dbReference type="Proteomes" id="UP001190700">
    <property type="component" value="Unassembled WGS sequence"/>
</dbReference>
<feature type="compositionally biased region" description="Basic and acidic residues" evidence="1">
    <location>
        <begin position="185"/>
        <end position="194"/>
    </location>
</feature>
<proteinExistence type="predicted"/>
<gene>
    <name evidence="2" type="ORF">CYMTET_8834</name>
</gene>
<dbReference type="EMBL" id="LGRX02002765">
    <property type="protein sequence ID" value="KAK3283466.1"/>
    <property type="molecule type" value="Genomic_DNA"/>
</dbReference>
<feature type="region of interest" description="Disordered" evidence="1">
    <location>
        <begin position="266"/>
        <end position="364"/>
    </location>
</feature>
<evidence type="ECO:0000313" key="2">
    <source>
        <dbReference type="EMBL" id="KAK3283466.1"/>
    </source>
</evidence>
<protein>
    <submittedName>
        <fullName evidence="2">Uncharacterized protein</fullName>
    </submittedName>
</protein>
<reference evidence="2 3" key="1">
    <citation type="journal article" date="2015" name="Genome Biol. Evol.">
        <title>Comparative Genomics of a Bacterivorous Green Alga Reveals Evolutionary Causalities and Consequences of Phago-Mixotrophic Mode of Nutrition.</title>
        <authorList>
            <person name="Burns J.A."/>
            <person name="Paasch A."/>
            <person name="Narechania A."/>
            <person name="Kim E."/>
        </authorList>
    </citation>
    <scope>NUCLEOTIDE SEQUENCE [LARGE SCALE GENOMIC DNA]</scope>
    <source>
        <strain evidence="2 3">PLY_AMNH</strain>
    </source>
</reference>
<keyword evidence="3" id="KW-1185">Reference proteome</keyword>
<evidence type="ECO:0000256" key="1">
    <source>
        <dbReference type="SAM" id="MobiDB-lite"/>
    </source>
</evidence>
<feature type="region of interest" description="Disordered" evidence="1">
    <location>
        <begin position="129"/>
        <end position="199"/>
    </location>
</feature>
<name>A0AAE0GSU9_9CHLO</name>
<sequence length="594" mass="63642">MPRGLAGLFKACLQPADLFKACLSLRPLQKHACEPAASSKACLEPAAHEFSILPPLAGAALWSRRRTSYGREGCGGERICVQHPQRKLMGRREAQIKGGLRRGYRGMEVFYSQLPNEVDMPNIVRNPNNLAYGAPGSEKKKKSRRASDFAIPPSPPPISDAAAPVQPGTEVLASARGSVASQRTPRAEPSHEPVEPPAPKAIIFNDDFIDIPTPQAARAVMDIQQEPSPREIATPSPAKESPPKKTQRGFGAYYFECPTAEERLEKFHRVNERVNASAASPSSPPPPIGAPTKSTTSLRPSTARAPSLQHELSTGEFSGVFSAEPSTSTLSGSLRNSYNPGASPFRPDSAAPGRQSSFTSMSSSSTKSYQSQAASALPAQAALAVTPSEQKFRWGHLHQMANHIKEFKEIPQPALEELSAQKFVSPVNSQLRGYHSSTSIGATMAARVTTGPLVPTPSGPEQVLKQKPSDATIFGRWRLQDEASDFGSTSSHKGSYRSAAQHQSGKTIEGWRIRPASSREFSSQSALNMEMSSSSLASGASFYSVPASSNLAFKQAASTYKLTGHQLSGAAPRKSAVAAGLVPRPSKSGRLRRR</sequence>
<feature type="region of interest" description="Disordered" evidence="1">
    <location>
        <begin position="225"/>
        <end position="250"/>
    </location>
</feature>
<comment type="caution">
    <text evidence="2">The sequence shown here is derived from an EMBL/GenBank/DDBJ whole genome shotgun (WGS) entry which is preliminary data.</text>
</comment>
<accession>A0AAE0GSU9</accession>
<dbReference type="AlphaFoldDB" id="A0AAE0GSU9"/>
<organism evidence="2 3">
    <name type="scientific">Cymbomonas tetramitiformis</name>
    <dbReference type="NCBI Taxonomy" id="36881"/>
    <lineage>
        <taxon>Eukaryota</taxon>
        <taxon>Viridiplantae</taxon>
        <taxon>Chlorophyta</taxon>
        <taxon>Pyramimonadophyceae</taxon>
        <taxon>Pyramimonadales</taxon>
        <taxon>Pyramimonadaceae</taxon>
        <taxon>Cymbomonas</taxon>
    </lineage>
</organism>
<feature type="compositionally biased region" description="Polar residues" evidence="1">
    <location>
        <begin position="324"/>
        <end position="340"/>
    </location>
</feature>